<evidence type="ECO:0000313" key="3">
    <source>
        <dbReference type="Proteomes" id="UP000308092"/>
    </source>
</evidence>
<dbReference type="EMBL" id="SOSA01000492">
    <property type="protein sequence ID" value="THC90689.1"/>
    <property type="molecule type" value="Genomic_DNA"/>
</dbReference>
<evidence type="ECO:0000313" key="2">
    <source>
        <dbReference type="EMBL" id="THC90689.1"/>
    </source>
</evidence>
<organism evidence="2 3">
    <name type="scientific">Aspergillus tanneri</name>
    <dbReference type="NCBI Taxonomy" id="1220188"/>
    <lineage>
        <taxon>Eukaryota</taxon>
        <taxon>Fungi</taxon>
        <taxon>Dikarya</taxon>
        <taxon>Ascomycota</taxon>
        <taxon>Pezizomycotina</taxon>
        <taxon>Eurotiomycetes</taxon>
        <taxon>Eurotiomycetidae</taxon>
        <taxon>Eurotiales</taxon>
        <taxon>Aspergillaceae</taxon>
        <taxon>Aspergillus</taxon>
        <taxon>Aspergillus subgen. Circumdati</taxon>
    </lineage>
</organism>
<dbReference type="Proteomes" id="UP000308092">
    <property type="component" value="Unassembled WGS sequence"/>
</dbReference>
<keyword evidence="1" id="KW-0472">Membrane</keyword>
<reference evidence="2 3" key="1">
    <citation type="submission" date="2019-03" db="EMBL/GenBank/DDBJ databases">
        <title>The genome sequence of a newly discovered highly antifungal drug resistant Aspergillus species, Aspergillus tanneri NIH 1004.</title>
        <authorList>
            <person name="Mounaud S."/>
            <person name="Singh I."/>
            <person name="Joardar V."/>
            <person name="Pakala S."/>
            <person name="Pakala S."/>
            <person name="Venepally P."/>
            <person name="Hoover J."/>
            <person name="Nierman W."/>
            <person name="Chung J."/>
            <person name="Losada L."/>
        </authorList>
    </citation>
    <scope>NUCLEOTIDE SEQUENCE [LARGE SCALE GENOMIC DNA]</scope>
    <source>
        <strain evidence="2 3">NIH1004</strain>
    </source>
</reference>
<protein>
    <submittedName>
        <fullName evidence="2">Uncharacterized protein</fullName>
    </submittedName>
</protein>
<accession>A0A4S3J6V7</accession>
<gene>
    <name evidence="2" type="ORF">EYZ11_009845</name>
</gene>
<keyword evidence="3" id="KW-1185">Reference proteome</keyword>
<feature type="transmembrane region" description="Helical" evidence="1">
    <location>
        <begin position="6"/>
        <end position="25"/>
    </location>
</feature>
<dbReference type="AlphaFoldDB" id="A0A4S3J6V7"/>
<sequence length="51" mass="5815">MIVALGFAIIFAIFYLIYKLLATYISSKKSTYSSKIRDNLYGAIICVKFEI</sequence>
<name>A0A4S3J6V7_9EURO</name>
<keyword evidence="1" id="KW-0812">Transmembrane</keyword>
<evidence type="ECO:0000256" key="1">
    <source>
        <dbReference type="SAM" id="Phobius"/>
    </source>
</evidence>
<keyword evidence="1" id="KW-1133">Transmembrane helix</keyword>
<proteinExistence type="predicted"/>
<comment type="caution">
    <text evidence="2">The sequence shown here is derived from an EMBL/GenBank/DDBJ whole genome shotgun (WGS) entry which is preliminary data.</text>
</comment>
<dbReference type="VEuPathDB" id="FungiDB:EYZ11_009845"/>